<reference evidence="1 2" key="1">
    <citation type="submission" date="2024-11" db="EMBL/GenBank/DDBJ databases">
        <title>A near-complete genome assembly of Cinchona calisaya.</title>
        <authorList>
            <person name="Lian D.C."/>
            <person name="Zhao X.W."/>
            <person name="Wei L."/>
        </authorList>
    </citation>
    <scope>NUCLEOTIDE SEQUENCE [LARGE SCALE GENOMIC DNA]</scope>
    <source>
        <tissue evidence="1">Nenye</tissue>
    </source>
</reference>
<keyword evidence="2" id="KW-1185">Reference proteome</keyword>
<gene>
    <name evidence="1" type="ORF">ACH5RR_033335</name>
</gene>
<protein>
    <submittedName>
        <fullName evidence="1">Uncharacterized protein</fullName>
    </submittedName>
</protein>
<name>A0ABD2YLU5_9GENT</name>
<accession>A0ABD2YLU5</accession>
<dbReference type="EMBL" id="JBJUIK010000013">
    <property type="protein sequence ID" value="KAL3507953.1"/>
    <property type="molecule type" value="Genomic_DNA"/>
</dbReference>
<organism evidence="1 2">
    <name type="scientific">Cinchona calisaya</name>
    <dbReference type="NCBI Taxonomy" id="153742"/>
    <lineage>
        <taxon>Eukaryota</taxon>
        <taxon>Viridiplantae</taxon>
        <taxon>Streptophyta</taxon>
        <taxon>Embryophyta</taxon>
        <taxon>Tracheophyta</taxon>
        <taxon>Spermatophyta</taxon>
        <taxon>Magnoliopsida</taxon>
        <taxon>eudicotyledons</taxon>
        <taxon>Gunneridae</taxon>
        <taxon>Pentapetalae</taxon>
        <taxon>asterids</taxon>
        <taxon>lamiids</taxon>
        <taxon>Gentianales</taxon>
        <taxon>Rubiaceae</taxon>
        <taxon>Cinchonoideae</taxon>
        <taxon>Cinchoneae</taxon>
        <taxon>Cinchona</taxon>
    </lineage>
</organism>
<comment type="caution">
    <text evidence="1">The sequence shown here is derived from an EMBL/GenBank/DDBJ whole genome shotgun (WGS) entry which is preliminary data.</text>
</comment>
<proteinExistence type="predicted"/>
<sequence>MVIGCRVDGWNDGGKREGLRARNNLNVILVIKSLFNMSGEGMIGEGGRRREEVVGELAVVSENSLAYKYVEEKEEKEERDEDSFPASHCMLFVLSGADIGEPLLSLYRIFYCSLVVQLLQICIVG</sequence>
<dbReference type="AlphaFoldDB" id="A0ABD2YLU5"/>
<dbReference type="Proteomes" id="UP001630127">
    <property type="component" value="Unassembled WGS sequence"/>
</dbReference>
<evidence type="ECO:0000313" key="1">
    <source>
        <dbReference type="EMBL" id="KAL3507953.1"/>
    </source>
</evidence>
<evidence type="ECO:0000313" key="2">
    <source>
        <dbReference type="Proteomes" id="UP001630127"/>
    </source>
</evidence>